<proteinExistence type="predicted"/>
<sequence length="124" mass="13839">MPFYRFEQLKQETISPHYSTAAGGTVTGEIIEVGKYAMAKGTGADPHRHPNEQIVYVLRGKLRVRVEQEERILEPGDVVHFPADAVHEVRALEDSEFLSSKNLVDGKGSKGWSAAAPVRDRRPR</sequence>
<dbReference type="AlphaFoldDB" id="A0A537JL05"/>
<reference evidence="5 6" key="1">
    <citation type="journal article" date="2019" name="Nat. Microbiol.">
        <title>Mediterranean grassland soil C-N compound turnover is dependent on rainfall and depth, and is mediated by genomically divergent microorganisms.</title>
        <authorList>
            <person name="Diamond S."/>
            <person name="Andeer P.F."/>
            <person name="Li Z."/>
            <person name="Crits-Christoph A."/>
            <person name="Burstein D."/>
            <person name="Anantharaman K."/>
            <person name="Lane K.R."/>
            <person name="Thomas B.C."/>
            <person name="Pan C."/>
            <person name="Northen T.R."/>
            <person name="Banfield J.F."/>
        </authorList>
    </citation>
    <scope>NUCLEOTIDE SEQUENCE [LARGE SCALE GENOMIC DNA]</scope>
    <source>
        <strain evidence="4">NP_3</strain>
        <strain evidence="3">NP_6</strain>
    </source>
</reference>
<dbReference type="Pfam" id="PF07883">
    <property type="entry name" value="Cupin_2"/>
    <property type="match status" value="1"/>
</dbReference>
<dbReference type="InterPro" id="IPR014710">
    <property type="entry name" value="RmlC-like_jellyroll"/>
</dbReference>
<dbReference type="InterPro" id="IPR052535">
    <property type="entry name" value="Bacilysin_H2HPP_isomerase"/>
</dbReference>
<evidence type="ECO:0000313" key="5">
    <source>
        <dbReference type="Proteomes" id="UP000318093"/>
    </source>
</evidence>
<dbReference type="Gene3D" id="2.60.120.10">
    <property type="entry name" value="Jelly Rolls"/>
    <property type="match status" value="1"/>
</dbReference>
<accession>A0A537JL05</accession>
<feature type="region of interest" description="Disordered" evidence="1">
    <location>
        <begin position="103"/>
        <end position="124"/>
    </location>
</feature>
<gene>
    <name evidence="4" type="ORF">E6H00_17270</name>
    <name evidence="3" type="ORF">E6H03_02265</name>
</gene>
<dbReference type="Proteomes" id="UP000318093">
    <property type="component" value="Unassembled WGS sequence"/>
</dbReference>
<evidence type="ECO:0000313" key="4">
    <source>
        <dbReference type="EMBL" id="TMI86898.1"/>
    </source>
</evidence>
<evidence type="ECO:0000259" key="2">
    <source>
        <dbReference type="Pfam" id="PF07883"/>
    </source>
</evidence>
<dbReference type="EMBL" id="VBAK01000175">
    <property type="protein sequence ID" value="TMI86898.1"/>
    <property type="molecule type" value="Genomic_DNA"/>
</dbReference>
<feature type="domain" description="Cupin type-2" evidence="2">
    <location>
        <begin position="37"/>
        <end position="95"/>
    </location>
</feature>
<dbReference type="PANTHER" id="PTHR40112">
    <property type="entry name" value="H2HPP ISOMERASE"/>
    <property type="match status" value="1"/>
</dbReference>
<dbReference type="InterPro" id="IPR011051">
    <property type="entry name" value="RmlC_Cupin_sf"/>
</dbReference>
<dbReference type="InterPro" id="IPR013096">
    <property type="entry name" value="Cupin_2"/>
</dbReference>
<evidence type="ECO:0000313" key="6">
    <source>
        <dbReference type="Proteomes" id="UP000318509"/>
    </source>
</evidence>
<evidence type="ECO:0000256" key="1">
    <source>
        <dbReference type="SAM" id="MobiDB-lite"/>
    </source>
</evidence>
<dbReference type="EMBL" id="VBAN01000073">
    <property type="protein sequence ID" value="TMI84219.1"/>
    <property type="molecule type" value="Genomic_DNA"/>
</dbReference>
<name>A0A537JL05_9BACT</name>
<comment type="caution">
    <text evidence="3">The sequence shown here is derived from an EMBL/GenBank/DDBJ whole genome shotgun (WGS) entry which is preliminary data.</text>
</comment>
<protein>
    <submittedName>
        <fullName evidence="3">Cupin domain-containing protein</fullName>
    </submittedName>
</protein>
<evidence type="ECO:0000313" key="3">
    <source>
        <dbReference type="EMBL" id="TMI84219.1"/>
    </source>
</evidence>
<organism evidence="3 5">
    <name type="scientific">Candidatus Segetimicrobium genomatis</name>
    <dbReference type="NCBI Taxonomy" id="2569760"/>
    <lineage>
        <taxon>Bacteria</taxon>
        <taxon>Bacillati</taxon>
        <taxon>Candidatus Sysuimicrobiota</taxon>
        <taxon>Candidatus Sysuimicrobiia</taxon>
        <taxon>Candidatus Sysuimicrobiales</taxon>
        <taxon>Candidatus Segetimicrobiaceae</taxon>
        <taxon>Candidatus Segetimicrobium</taxon>
    </lineage>
</organism>
<dbReference type="Proteomes" id="UP000318509">
    <property type="component" value="Unassembled WGS sequence"/>
</dbReference>
<dbReference type="SUPFAM" id="SSF51182">
    <property type="entry name" value="RmlC-like cupins"/>
    <property type="match status" value="1"/>
</dbReference>
<dbReference type="PANTHER" id="PTHR40112:SF1">
    <property type="entry name" value="H2HPP ISOMERASE"/>
    <property type="match status" value="1"/>
</dbReference>